<accession>A0ABR1XBH3</accession>
<comment type="caution">
    <text evidence="1">The sequence shown here is derived from an EMBL/GenBank/DDBJ whole genome shotgun (WGS) entry which is preliminary data.</text>
</comment>
<gene>
    <name evidence="1" type="ORF">PG997_000676</name>
</gene>
<dbReference type="EMBL" id="JAQQWN010000002">
    <property type="protein sequence ID" value="KAK8093991.1"/>
    <property type="molecule type" value="Genomic_DNA"/>
</dbReference>
<dbReference type="RefSeq" id="XP_066674764.1">
    <property type="nucleotide sequence ID" value="XM_066804991.1"/>
</dbReference>
<reference evidence="1 2" key="1">
    <citation type="submission" date="2023-01" db="EMBL/GenBank/DDBJ databases">
        <title>Analysis of 21 Apiospora genomes using comparative genomics revels a genus with tremendous synthesis potential of carbohydrate active enzymes and secondary metabolites.</title>
        <authorList>
            <person name="Sorensen T."/>
        </authorList>
    </citation>
    <scope>NUCLEOTIDE SEQUENCE [LARGE SCALE GENOMIC DNA]</scope>
    <source>
        <strain evidence="1 2">CBS 114990</strain>
    </source>
</reference>
<dbReference type="GeneID" id="92038051"/>
<dbReference type="Proteomes" id="UP001433268">
    <property type="component" value="Unassembled WGS sequence"/>
</dbReference>
<evidence type="ECO:0000313" key="2">
    <source>
        <dbReference type="Proteomes" id="UP001433268"/>
    </source>
</evidence>
<keyword evidence="2" id="KW-1185">Reference proteome</keyword>
<sequence length="191" mass="21024">MARRTAPSDMLQMRRGRTVDRAAVAHEGLARGDEPSNFGAARSLAFVSGMMPAIVVFARSSMAARATIQFVGFVYLAMHCSGMSLEVVGLLEGSPAETDLAWVQLTRVPTAPTGNRWRGWTGRAFFSDQVWGVWGPVRGAWGQGPPILRVVNAQWVHCWLQGLSRRPLRPGIALQTCISSISYWERGIRLE</sequence>
<evidence type="ECO:0000313" key="1">
    <source>
        <dbReference type="EMBL" id="KAK8093991.1"/>
    </source>
</evidence>
<protein>
    <submittedName>
        <fullName evidence="1">Uncharacterized protein</fullName>
    </submittedName>
</protein>
<name>A0ABR1XBH3_9PEZI</name>
<organism evidence="1 2">
    <name type="scientific">Apiospora hydei</name>
    <dbReference type="NCBI Taxonomy" id="1337664"/>
    <lineage>
        <taxon>Eukaryota</taxon>
        <taxon>Fungi</taxon>
        <taxon>Dikarya</taxon>
        <taxon>Ascomycota</taxon>
        <taxon>Pezizomycotina</taxon>
        <taxon>Sordariomycetes</taxon>
        <taxon>Xylariomycetidae</taxon>
        <taxon>Amphisphaeriales</taxon>
        <taxon>Apiosporaceae</taxon>
        <taxon>Apiospora</taxon>
    </lineage>
</organism>
<proteinExistence type="predicted"/>